<gene>
    <name evidence="7" type="ORF">J2T57_001416</name>
</gene>
<evidence type="ECO:0000256" key="5">
    <source>
        <dbReference type="ARBA" id="ARBA00031022"/>
    </source>
</evidence>
<evidence type="ECO:0000313" key="7">
    <source>
        <dbReference type="EMBL" id="MCP1674314.1"/>
    </source>
</evidence>
<comment type="catalytic activity">
    <reaction evidence="4">
        <text>D-threo-isocitrate = glyoxylate + succinate</text>
        <dbReference type="Rhea" id="RHEA:13245"/>
        <dbReference type="ChEBI" id="CHEBI:15562"/>
        <dbReference type="ChEBI" id="CHEBI:30031"/>
        <dbReference type="ChEBI" id="CHEBI:36655"/>
        <dbReference type="EC" id="4.1.3.1"/>
    </reaction>
</comment>
<dbReference type="PANTHER" id="PTHR21631:SF3">
    <property type="entry name" value="BIFUNCTIONAL GLYOXYLATE CYCLE PROTEIN"/>
    <property type="match status" value="1"/>
</dbReference>
<dbReference type="GO" id="GO:0004451">
    <property type="term" value="F:isocitrate lyase activity"/>
    <property type="evidence" value="ECO:0007669"/>
    <property type="project" value="UniProtKB-EC"/>
</dbReference>
<accession>A0AAE3KB32</accession>
<dbReference type="InterPro" id="IPR006254">
    <property type="entry name" value="Isocitrate_lyase"/>
</dbReference>
<dbReference type="AlphaFoldDB" id="A0AAE3KB32"/>
<evidence type="ECO:0000256" key="6">
    <source>
        <dbReference type="ARBA" id="ARBA00031921"/>
    </source>
</evidence>
<evidence type="ECO:0000256" key="2">
    <source>
        <dbReference type="ARBA" id="ARBA00022723"/>
    </source>
</evidence>
<dbReference type="Proteomes" id="UP001205843">
    <property type="component" value="Unassembled WGS sequence"/>
</dbReference>
<sequence>MIRSPSARSALRPGYGGAFAPLITGPWGAVPGAARVRLWLPGKPDLELARKSAEAIKRDYPDKMLACNCSPSFNWKKNLGDTIVAKYQRELGSMGYGFQFIPLAGFHAPNYAMFELVRRGEGASA</sequence>
<dbReference type="EMBL" id="JALJXV010000003">
    <property type="protein sequence ID" value="MCP1674314.1"/>
    <property type="molecule type" value="Genomic_DNA"/>
</dbReference>
<evidence type="ECO:0000256" key="1">
    <source>
        <dbReference type="ARBA" id="ARBA00017446"/>
    </source>
</evidence>
<dbReference type="Gene3D" id="3.20.20.60">
    <property type="entry name" value="Phosphoenolpyruvate-binding domains"/>
    <property type="match status" value="1"/>
</dbReference>
<organism evidence="7 8">
    <name type="scientific">Natronocella acetinitrilica</name>
    <dbReference type="NCBI Taxonomy" id="414046"/>
    <lineage>
        <taxon>Bacteria</taxon>
        <taxon>Pseudomonadati</taxon>
        <taxon>Pseudomonadota</taxon>
        <taxon>Gammaproteobacteria</taxon>
        <taxon>Chromatiales</taxon>
        <taxon>Ectothiorhodospiraceae</taxon>
        <taxon>Natronocella</taxon>
    </lineage>
</organism>
<dbReference type="InterPro" id="IPR015813">
    <property type="entry name" value="Pyrv/PenolPyrv_kinase-like_dom"/>
</dbReference>
<name>A0AAE3KB32_9GAMM</name>
<keyword evidence="8" id="KW-1185">Reference proteome</keyword>
<dbReference type="GO" id="GO:0046872">
    <property type="term" value="F:metal ion binding"/>
    <property type="evidence" value="ECO:0007669"/>
    <property type="project" value="UniProtKB-KW"/>
</dbReference>
<keyword evidence="2" id="KW-0479">Metal-binding</keyword>
<dbReference type="PANTHER" id="PTHR21631">
    <property type="entry name" value="ISOCITRATE LYASE/MALATE SYNTHASE"/>
    <property type="match status" value="1"/>
</dbReference>
<keyword evidence="3" id="KW-0456">Lyase</keyword>
<protein>
    <recommendedName>
        <fullName evidence="1">Isocitrate lyase</fullName>
    </recommendedName>
    <alternativeName>
        <fullName evidence="5">Isocitrase</fullName>
    </alternativeName>
    <alternativeName>
        <fullName evidence="6">Isocitratase</fullName>
    </alternativeName>
</protein>
<dbReference type="SUPFAM" id="SSF51621">
    <property type="entry name" value="Phosphoenolpyruvate/pyruvate domain"/>
    <property type="match status" value="1"/>
</dbReference>
<dbReference type="Pfam" id="PF00463">
    <property type="entry name" value="ICL"/>
    <property type="match status" value="1"/>
</dbReference>
<dbReference type="InterPro" id="IPR040442">
    <property type="entry name" value="Pyrv_kinase-like_dom_sf"/>
</dbReference>
<evidence type="ECO:0000256" key="4">
    <source>
        <dbReference type="ARBA" id="ARBA00023531"/>
    </source>
</evidence>
<dbReference type="GO" id="GO:0019752">
    <property type="term" value="P:carboxylic acid metabolic process"/>
    <property type="evidence" value="ECO:0007669"/>
    <property type="project" value="InterPro"/>
</dbReference>
<evidence type="ECO:0000256" key="3">
    <source>
        <dbReference type="ARBA" id="ARBA00023239"/>
    </source>
</evidence>
<evidence type="ECO:0000313" key="8">
    <source>
        <dbReference type="Proteomes" id="UP001205843"/>
    </source>
</evidence>
<comment type="caution">
    <text evidence="7">The sequence shown here is derived from an EMBL/GenBank/DDBJ whole genome shotgun (WGS) entry which is preliminary data.</text>
</comment>
<reference evidence="7" key="1">
    <citation type="submission" date="2022-03" db="EMBL/GenBank/DDBJ databases">
        <title>Genomic Encyclopedia of Type Strains, Phase III (KMG-III): the genomes of soil and plant-associated and newly described type strains.</title>
        <authorList>
            <person name="Whitman W."/>
        </authorList>
    </citation>
    <scope>NUCLEOTIDE SEQUENCE</scope>
    <source>
        <strain evidence="7">ANL 6-2</strain>
    </source>
</reference>
<proteinExistence type="predicted"/>